<dbReference type="GO" id="GO:0030313">
    <property type="term" value="C:cell envelope"/>
    <property type="evidence" value="ECO:0007669"/>
    <property type="project" value="UniProtKB-SubCell"/>
</dbReference>
<dbReference type="OrthoDB" id="504962at2"/>
<dbReference type="Pfam" id="PF16640">
    <property type="entry name" value="Big_3_5"/>
    <property type="match status" value="1"/>
</dbReference>
<dbReference type="PANTHER" id="PTHR43308:SF5">
    <property type="entry name" value="S-LAYER PROTEIN _ PEPTIDOGLYCAN ENDO-BETA-N-ACETYLGLUCOSAMINIDASE"/>
    <property type="match status" value="1"/>
</dbReference>
<accession>A0A494XNY9</accession>
<gene>
    <name evidence="5" type="ORF">D7Z26_16810</name>
</gene>
<evidence type="ECO:0000313" key="6">
    <source>
        <dbReference type="Proteomes" id="UP000282076"/>
    </source>
</evidence>
<dbReference type="Pfam" id="PF09479">
    <property type="entry name" value="Flg_new"/>
    <property type="match status" value="1"/>
</dbReference>
<dbReference type="PROSITE" id="PS51272">
    <property type="entry name" value="SLH"/>
    <property type="match status" value="3"/>
</dbReference>
<reference evidence="5 6" key="1">
    <citation type="submission" date="2018-10" db="EMBL/GenBank/DDBJ databases">
        <title>Cohnella sp. M2MS4P-1, whole genome shotgun sequence.</title>
        <authorList>
            <person name="Tuo L."/>
        </authorList>
    </citation>
    <scope>NUCLEOTIDE SEQUENCE [LARGE SCALE GENOMIC DNA]</scope>
    <source>
        <strain evidence="5 6">M2MS4P-1</strain>
    </source>
</reference>
<dbReference type="InterPro" id="IPR042229">
    <property type="entry name" value="Listeria/Bacterioides_rpt_sf"/>
</dbReference>
<evidence type="ECO:0000256" key="1">
    <source>
        <dbReference type="ARBA" id="ARBA00004196"/>
    </source>
</evidence>
<dbReference type="PANTHER" id="PTHR43308">
    <property type="entry name" value="OUTER MEMBRANE PROTEIN ALPHA-RELATED"/>
    <property type="match status" value="1"/>
</dbReference>
<evidence type="ECO:0000256" key="3">
    <source>
        <dbReference type="SAM" id="SignalP"/>
    </source>
</evidence>
<comment type="caution">
    <text evidence="5">The sequence shown here is derived from an EMBL/GenBank/DDBJ whole genome shotgun (WGS) entry which is preliminary data.</text>
</comment>
<feature type="compositionally biased region" description="Basic and acidic residues" evidence="2">
    <location>
        <begin position="594"/>
        <end position="605"/>
    </location>
</feature>
<comment type="subcellular location">
    <subcellularLocation>
        <location evidence="1">Cell envelope</location>
    </subcellularLocation>
</comment>
<name>A0A494XNY9_9BACL</name>
<dbReference type="InterPro" id="IPR013783">
    <property type="entry name" value="Ig-like_fold"/>
</dbReference>
<dbReference type="InterPro" id="IPR011493">
    <property type="entry name" value="GLUG"/>
</dbReference>
<dbReference type="Gene3D" id="2.60.40.4270">
    <property type="entry name" value="Listeria-Bacteroides repeat domain"/>
    <property type="match status" value="1"/>
</dbReference>
<dbReference type="AlphaFoldDB" id="A0A494XNY9"/>
<feature type="domain" description="SLH" evidence="4">
    <location>
        <begin position="857"/>
        <end position="917"/>
    </location>
</feature>
<dbReference type="Pfam" id="PF07581">
    <property type="entry name" value="Glug"/>
    <property type="match status" value="5"/>
</dbReference>
<evidence type="ECO:0000256" key="2">
    <source>
        <dbReference type="SAM" id="MobiDB-lite"/>
    </source>
</evidence>
<dbReference type="InterPro" id="IPR051465">
    <property type="entry name" value="Cell_Envelope_Struct_Comp"/>
</dbReference>
<dbReference type="RefSeq" id="WP_120978150.1">
    <property type="nucleotide sequence ID" value="NZ_RBZM01000007.1"/>
</dbReference>
<dbReference type="EMBL" id="RBZM01000007">
    <property type="protein sequence ID" value="RKP51451.1"/>
    <property type="molecule type" value="Genomic_DNA"/>
</dbReference>
<dbReference type="Gene3D" id="2.60.40.10">
    <property type="entry name" value="Immunoglobulins"/>
    <property type="match status" value="2"/>
</dbReference>
<dbReference type="InterPro" id="IPR032109">
    <property type="entry name" value="Big_3_5"/>
</dbReference>
<proteinExistence type="predicted"/>
<dbReference type="Gene3D" id="2.60.220.30">
    <property type="match status" value="1"/>
</dbReference>
<dbReference type="Proteomes" id="UP000282076">
    <property type="component" value="Unassembled WGS sequence"/>
</dbReference>
<evidence type="ECO:0000313" key="5">
    <source>
        <dbReference type="EMBL" id="RKP51451.1"/>
    </source>
</evidence>
<keyword evidence="6" id="KW-1185">Reference proteome</keyword>
<dbReference type="Pfam" id="PF00395">
    <property type="entry name" value="SLH"/>
    <property type="match status" value="3"/>
</dbReference>
<feature type="chain" id="PRO_5019829250" description="SLH domain-containing protein" evidence="3">
    <location>
        <begin position="34"/>
        <end position="974"/>
    </location>
</feature>
<keyword evidence="3" id="KW-0732">Signal</keyword>
<dbReference type="Gene3D" id="2.160.20.110">
    <property type="match status" value="1"/>
</dbReference>
<dbReference type="InterPro" id="IPR013378">
    <property type="entry name" value="InlB-like_B-rpt"/>
</dbReference>
<protein>
    <recommendedName>
        <fullName evidence="4">SLH domain-containing protein</fullName>
    </recommendedName>
</protein>
<feature type="domain" description="SLH" evidence="4">
    <location>
        <begin position="919"/>
        <end position="974"/>
    </location>
</feature>
<sequence length="974" mass="103009">MYNIFGRVKQKLTIMIVLALAVSTTIYSGIAMAQGTATSKISANSSISTYGEEVTFTATVLDPVMGGTTPRGTVTLKDGNQNLMTATLTTAEPIITLADKRATIPDGATSSCYAGPDTFTSATCPIIQWGEYTYRAYSYWTNDLAMVIVAYDSSGNIVQQWRKDGARYLWQITLDATAQTITFWGQGNYTITMGLGEFLSASASASFKTSDLAIGSHSITAVFSGDDNHDASESSVMSYTVHSRYTVTYNGNGSTGGNVPTNSGSYNGNKVSVYGNTGNLVKTGYAFAGWNTQANGQGTYYAAGEEGTISSDVMLYAQWMKVLSIGTGTLSDPYQIKTGEELDLVRNYLDSDLYFKLMSDIDLSSYVQGWLPIGGSGQPFQGNMDGNGHKITGLTINRPDDYYVGLFGFIGFNASVKNMKLENVNVTGKEEVGGLVGLNVGGEISNSSATGSVTGNDSSVGGLVGYNYYGEISDSYATGSVTGNESSVGGLVGYNYGEISNSYAAGSVAGNESSVGGLVGDNDGEISNSYAAGSVTGNDSSVGGLIGSHYGEVSNSYATGHVTGSSDDVGGLIGYSDGEISNSFYDKSTTGQSDSDKGDGKTTEEMKMQSTYEDSSWDFTNLWGISSSRNNGYPYLRAIQKFVTYDGNGNTGGISDKVTSSDGKLTLPVGKSGEVSIGDEIKIVIPANATGKELRLTIDKVSDIQTLITNKEILLSSVFEVLKNFTENFDKPVTLTFKFDPNSLKGNEKPVVFYYDEAKKEWVKVGGTVSGNNITVDVNHFTKYAVLAAVDATPLANFSDIATHWAEAGIKQAVSAGIVSGYPDGTFKPNRTVTRAEFAVMLMNALKPQGDGAELKFTDKEKIGSWAQKSVAQAVYAGVINGYEDGSFRPNAEITRAEMAAIIAKALGQNGGAAEATGFADDKDIPNWAKGAVAVMKKLGIIEGKGANRFAPEGKTTRAEAVTVLLKMMAQKSK</sequence>
<feature type="region of interest" description="Disordered" evidence="2">
    <location>
        <begin position="584"/>
        <end position="605"/>
    </location>
</feature>
<feature type="compositionally biased region" description="Polar residues" evidence="2">
    <location>
        <begin position="584"/>
        <end position="593"/>
    </location>
</feature>
<feature type="domain" description="SLH" evidence="4">
    <location>
        <begin position="793"/>
        <end position="856"/>
    </location>
</feature>
<organism evidence="5 6">
    <name type="scientific">Cohnella endophytica</name>
    <dbReference type="NCBI Taxonomy" id="2419778"/>
    <lineage>
        <taxon>Bacteria</taxon>
        <taxon>Bacillati</taxon>
        <taxon>Bacillota</taxon>
        <taxon>Bacilli</taxon>
        <taxon>Bacillales</taxon>
        <taxon>Paenibacillaceae</taxon>
        <taxon>Cohnella</taxon>
    </lineage>
</organism>
<dbReference type="InterPro" id="IPR001119">
    <property type="entry name" value="SLH_dom"/>
</dbReference>
<feature type="signal peptide" evidence="3">
    <location>
        <begin position="1"/>
        <end position="33"/>
    </location>
</feature>
<evidence type="ECO:0000259" key="4">
    <source>
        <dbReference type="PROSITE" id="PS51272"/>
    </source>
</evidence>